<dbReference type="VEuPathDB" id="FungiDB:H310_14308"/>
<feature type="region of interest" description="Disordered" evidence="1">
    <location>
        <begin position="93"/>
        <end position="120"/>
    </location>
</feature>
<name>A0A3R7AFH3_9STRA</name>
<proteinExistence type="predicted"/>
<protein>
    <submittedName>
        <fullName evidence="2">Uncharacterized protein</fullName>
    </submittedName>
</protein>
<reference evidence="2 3" key="1">
    <citation type="submission" date="2018-08" db="EMBL/GenBank/DDBJ databases">
        <title>Aphanomyces genome sequencing and annotation.</title>
        <authorList>
            <person name="Minardi D."/>
            <person name="Oidtmann B."/>
            <person name="Van Der Giezen M."/>
            <person name="Studholme D.J."/>
        </authorList>
    </citation>
    <scope>NUCLEOTIDE SEQUENCE [LARGE SCALE GENOMIC DNA]</scope>
    <source>
        <strain evidence="2 3">NJM0002</strain>
    </source>
</reference>
<dbReference type="EMBL" id="QUSY01000022">
    <property type="protein sequence ID" value="RHY34632.1"/>
    <property type="molecule type" value="Genomic_DNA"/>
</dbReference>
<accession>A0A3R7AFH3</accession>
<dbReference type="AlphaFoldDB" id="A0A3R7AFH3"/>
<sequence>MWSRYFTFGFQVIQVSAIDRPQPVPVPSTLLPQSFLDDNPTPTELTDADIILDPASVPLPELPTSNQTTAAAMHFPSYVAPVDIEEMAKAPPKVSVHSHQKRLQGTNTIGAGGRDDPGGSAEMEEIDKKRAEMQLAPLSAGPNDVQFEVKFLKKFVNRSRVLKKYMHPNALTRELAGGDGRRDSLFNVMDNPTDIRMGGADGMTLSMPRTPPLGSMHHPNRPRNVLLGSDDDGDTAPGATIVHASHRHIISLEARHKDVQSLRHAPTADLDDEDDGARRRSTNLFQKFCHHIVQKQRTKYQVRVSVNIISEIDNADASDPVKKKAPVARRQHDRDAAKAFLSGVDAVLSLDELYDEAVVAEKARHWRRATMLASACISIEKDWIEPLLLRARLCRRLGLWFDLTSVSVRRHRSVLPSTAHDACRNWRAFYERAYLRHRMIEGMADGSATAPAGSKDKADSDATATVMSIPSLIGLTIDDYMNAIRTGCALHDVVETIGDLTIRLVEWTHDAKHCLHVVAGLTALIAVMDDADARVKDRRRLAKAASTHDSTVCEMEEDRLAKIIACLLTQRGRLYILVRRRISKVV</sequence>
<evidence type="ECO:0000256" key="1">
    <source>
        <dbReference type="SAM" id="MobiDB-lite"/>
    </source>
</evidence>
<gene>
    <name evidence="2" type="ORF">DYB32_000775</name>
</gene>
<comment type="caution">
    <text evidence="2">The sequence shown here is derived from an EMBL/GenBank/DDBJ whole genome shotgun (WGS) entry which is preliminary data.</text>
</comment>
<evidence type="ECO:0000313" key="3">
    <source>
        <dbReference type="Proteomes" id="UP000285060"/>
    </source>
</evidence>
<organism evidence="2 3">
    <name type="scientific">Aphanomyces invadans</name>
    <dbReference type="NCBI Taxonomy" id="157072"/>
    <lineage>
        <taxon>Eukaryota</taxon>
        <taxon>Sar</taxon>
        <taxon>Stramenopiles</taxon>
        <taxon>Oomycota</taxon>
        <taxon>Saprolegniomycetes</taxon>
        <taxon>Saprolegniales</taxon>
        <taxon>Verrucalvaceae</taxon>
        <taxon>Aphanomyces</taxon>
    </lineage>
</organism>
<keyword evidence="3" id="KW-1185">Reference proteome</keyword>
<evidence type="ECO:0000313" key="2">
    <source>
        <dbReference type="EMBL" id="RHY34632.1"/>
    </source>
</evidence>
<dbReference type="Proteomes" id="UP000285060">
    <property type="component" value="Unassembled WGS sequence"/>
</dbReference>